<evidence type="ECO:0000256" key="2">
    <source>
        <dbReference type="ARBA" id="ARBA00006175"/>
    </source>
</evidence>
<feature type="transmembrane region" description="Helical" evidence="8">
    <location>
        <begin position="224"/>
        <end position="245"/>
    </location>
</feature>
<evidence type="ECO:0000256" key="4">
    <source>
        <dbReference type="ARBA" id="ARBA00022989"/>
    </source>
</evidence>
<feature type="transmembrane region" description="Helical" evidence="8">
    <location>
        <begin position="65"/>
        <end position="89"/>
    </location>
</feature>
<keyword evidence="5 8" id="KW-0472">Membrane</keyword>
<evidence type="ECO:0000256" key="3">
    <source>
        <dbReference type="ARBA" id="ARBA00022692"/>
    </source>
</evidence>
<comment type="subcellular location">
    <subcellularLocation>
        <location evidence="1">Membrane</location>
        <topology evidence="1">Multi-pass membrane protein</topology>
    </subcellularLocation>
</comment>
<keyword evidence="3 6" id="KW-0812">Transmembrane</keyword>
<name>A0A8K0JPF7_9TREE</name>
<evidence type="ECO:0000313" key="10">
    <source>
        <dbReference type="Proteomes" id="UP000812966"/>
    </source>
</evidence>
<dbReference type="Gene3D" id="1.20.1080.10">
    <property type="entry name" value="Glycerol uptake facilitator protein"/>
    <property type="match status" value="1"/>
</dbReference>
<dbReference type="AlphaFoldDB" id="A0A8K0JPF7"/>
<evidence type="ECO:0000313" key="9">
    <source>
        <dbReference type="EMBL" id="KAG7562422.1"/>
    </source>
</evidence>
<keyword evidence="10" id="KW-1185">Reference proteome</keyword>
<evidence type="ECO:0000256" key="7">
    <source>
        <dbReference type="SAM" id="MobiDB-lite"/>
    </source>
</evidence>
<gene>
    <name evidence="9" type="ORF">FFLO_02202</name>
</gene>
<keyword evidence="6" id="KW-0813">Transport</keyword>
<feature type="transmembrane region" description="Helical" evidence="8">
    <location>
        <begin position="185"/>
        <end position="204"/>
    </location>
</feature>
<dbReference type="Pfam" id="PF00230">
    <property type="entry name" value="MIP"/>
    <property type="match status" value="1"/>
</dbReference>
<dbReference type="InterPro" id="IPR034294">
    <property type="entry name" value="Aquaporin_transptr"/>
</dbReference>
<comment type="caution">
    <text evidence="9">The sequence shown here is derived from an EMBL/GenBank/DDBJ whole genome shotgun (WGS) entry which is preliminary data.</text>
</comment>
<dbReference type="PANTHER" id="PTHR19139:SF199">
    <property type="entry name" value="MIP17260P"/>
    <property type="match status" value="1"/>
</dbReference>
<feature type="transmembrane region" description="Helical" evidence="8">
    <location>
        <begin position="101"/>
        <end position="134"/>
    </location>
</feature>
<organism evidence="9 10">
    <name type="scientific">Filobasidium floriforme</name>
    <dbReference type="NCBI Taxonomy" id="5210"/>
    <lineage>
        <taxon>Eukaryota</taxon>
        <taxon>Fungi</taxon>
        <taxon>Dikarya</taxon>
        <taxon>Basidiomycota</taxon>
        <taxon>Agaricomycotina</taxon>
        <taxon>Tremellomycetes</taxon>
        <taxon>Filobasidiales</taxon>
        <taxon>Filobasidiaceae</taxon>
        <taxon>Filobasidium</taxon>
    </lineage>
</organism>
<evidence type="ECO:0000256" key="8">
    <source>
        <dbReference type="SAM" id="Phobius"/>
    </source>
</evidence>
<evidence type="ECO:0008006" key="11">
    <source>
        <dbReference type="Google" id="ProtNLM"/>
    </source>
</evidence>
<dbReference type="InterPro" id="IPR023271">
    <property type="entry name" value="Aquaporin-like"/>
</dbReference>
<dbReference type="EMBL" id="JABELV010000033">
    <property type="protein sequence ID" value="KAG7562422.1"/>
    <property type="molecule type" value="Genomic_DNA"/>
</dbReference>
<feature type="compositionally biased region" description="Polar residues" evidence="7">
    <location>
        <begin position="293"/>
        <end position="305"/>
    </location>
</feature>
<sequence length="305" mass="32884">MVFKHHPDGMFGNIRNDLHAMYGEFVGTVLFLLFALGGVQATVTNLSINNDSDGTTLQGSDAARLMGLFYISASFGFSLFAIAAIFYRFTGSIFNPNVSFALLLCGVITPVRFVLVCIAQFVGSIAASAILHGLTPGGLSVNVALGFGTNKAQGLFIEMFITSALVLTVLMLAAEKSRFTPFAPLGFGFTLFVLELFAVEYTGGAVNTARAFGPACIQGFASYHWIYCTSPTLGSLLATAFWYILKHIKYWEINPGQDSVDYKDNVHHNDAPLSDLVGRGRDRNSTGADGARDSQQNLNRNSSIV</sequence>
<dbReference type="SUPFAM" id="SSF81338">
    <property type="entry name" value="Aquaporin-like"/>
    <property type="match status" value="1"/>
</dbReference>
<accession>A0A8K0JPF7</accession>
<dbReference type="Proteomes" id="UP000812966">
    <property type="component" value="Unassembled WGS sequence"/>
</dbReference>
<dbReference type="GO" id="GO:0005886">
    <property type="term" value="C:plasma membrane"/>
    <property type="evidence" value="ECO:0007669"/>
    <property type="project" value="TreeGrafter"/>
</dbReference>
<reference evidence="9" key="1">
    <citation type="submission" date="2020-04" db="EMBL/GenBank/DDBJ databases">
        <title>Analysis of mating type loci in Filobasidium floriforme.</title>
        <authorList>
            <person name="Nowrousian M."/>
        </authorList>
    </citation>
    <scope>NUCLEOTIDE SEQUENCE</scope>
    <source>
        <strain evidence="9">CBS 6242</strain>
    </source>
</reference>
<comment type="similarity">
    <text evidence="2 6">Belongs to the MIP/aquaporin (TC 1.A.8) family.</text>
</comment>
<keyword evidence="4 8" id="KW-1133">Transmembrane helix</keyword>
<feature type="region of interest" description="Disordered" evidence="7">
    <location>
        <begin position="271"/>
        <end position="305"/>
    </location>
</feature>
<dbReference type="PANTHER" id="PTHR19139">
    <property type="entry name" value="AQUAPORIN TRANSPORTER"/>
    <property type="match status" value="1"/>
</dbReference>
<dbReference type="GO" id="GO:0015250">
    <property type="term" value="F:water channel activity"/>
    <property type="evidence" value="ECO:0007669"/>
    <property type="project" value="TreeGrafter"/>
</dbReference>
<evidence type="ECO:0000256" key="6">
    <source>
        <dbReference type="RuleBase" id="RU000477"/>
    </source>
</evidence>
<protein>
    <recommendedName>
        <fullName evidence="11">Aquaporin-like protein</fullName>
    </recommendedName>
</protein>
<dbReference type="PRINTS" id="PR00783">
    <property type="entry name" value="MINTRINSICP"/>
</dbReference>
<proteinExistence type="inferred from homology"/>
<evidence type="ECO:0000256" key="5">
    <source>
        <dbReference type="ARBA" id="ARBA00023136"/>
    </source>
</evidence>
<dbReference type="InterPro" id="IPR000425">
    <property type="entry name" value="MIP"/>
</dbReference>
<evidence type="ECO:0000256" key="1">
    <source>
        <dbReference type="ARBA" id="ARBA00004141"/>
    </source>
</evidence>
<feature type="transmembrane region" description="Helical" evidence="8">
    <location>
        <begin position="154"/>
        <end position="173"/>
    </location>
</feature>